<evidence type="ECO:0000259" key="1">
    <source>
        <dbReference type="Pfam" id="PF13621"/>
    </source>
</evidence>
<accession>A0A6C0JE64</accession>
<feature type="domain" description="Cupin-like" evidence="1">
    <location>
        <begin position="158"/>
        <end position="255"/>
    </location>
</feature>
<dbReference type="Pfam" id="PF13621">
    <property type="entry name" value="Cupin_8"/>
    <property type="match status" value="1"/>
</dbReference>
<evidence type="ECO:0000313" key="2">
    <source>
        <dbReference type="EMBL" id="QHU03171.1"/>
    </source>
</evidence>
<name>A0A6C0JE64_9ZZZZ</name>
<dbReference type="AlphaFoldDB" id="A0A6C0JE64"/>
<dbReference type="InterPro" id="IPR041667">
    <property type="entry name" value="Cupin_8"/>
</dbReference>
<reference evidence="2" key="1">
    <citation type="journal article" date="2020" name="Nature">
        <title>Giant virus diversity and host interactions through global metagenomics.</title>
        <authorList>
            <person name="Schulz F."/>
            <person name="Roux S."/>
            <person name="Paez-Espino D."/>
            <person name="Jungbluth S."/>
            <person name="Walsh D.A."/>
            <person name="Denef V.J."/>
            <person name="McMahon K.D."/>
            <person name="Konstantinidis K.T."/>
            <person name="Eloe-Fadrosh E.A."/>
            <person name="Kyrpides N.C."/>
            <person name="Woyke T."/>
        </authorList>
    </citation>
    <scope>NUCLEOTIDE SEQUENCE</scope>
    <source>
        <strain evidence="2">GVMAG-M-3300025890-48</strain>
    </source>
</reference>
<proteinExistence type="predicted"/>
<protein>
    <recommendedName>
        <fullName evidence="1">Cupin-like domain-containing protein</fullName>
    </recommendedName>
</protein>
<organism evidence="2">
    <name type="scientific">viral metagenome</name>
    <dbReference type="NCBI Taxonomy" id="1070528"/>
    <lineage>
        <taxon>unclassified sequences</taxon>
        <taxon>metagenomes</taxon>
        <taxon>organismal metagenomes</taxon>
    </lineage>
</organism>
<sequence>MKGLIALLIFCLVLFIYLHVYFHLKTSNDLEVYEIEQPSKDKLEEICDLRQPVIFNYYNERLIDSCNRSSINDTYGAFDIKIRNIKTEPSDEEELYIPLTYTSALAALNEDTESKYLLENNMDFLDETAMVKVFKYNDAFIRPFMVSSCMYDISTASSETKTPFRYDVNYRNYFFVSEGRVTIKLAPPKSSRYLYAINDYENFEFRSPVNPWNVQQQYKADFDKIKCLEVNVPKGKIIYIPAYWWYSICYHDTTTLCSFKYRTYMNHVAIIPKLFMRVLQSQNVKRKIVATINNDINNTSDDTSDNIDDILKTIKDSTEK</sequence>
<dbReference type="Gene3D" id="2.60.120.650">
    <property type="entry name" value="Cupin"/>
    <property type="match status" value="1"/>
</dbReference>
<dbReference type="EMBL" id="MN740370">
    <property type="protein sequence ID" value="QHU03171.1"/>
    <property type="molecule type" value="Genomic_DNA"/>
</dbReference>
<dbReference type="SUPFAM" id="SSF51197">
    <property type="entry name" value="Clavaminate synthase-like"/>
    <property type="match status" value="1"/>
</dbReference>